<protein>
    <submittedName>
        <fullName evidence="4">ABC transporter substrate-binding protein</fullName>
    </submittedName>
</protein>
<dbReference type="EMBL" id="JBHRXP010000010">
    <property type="protein sequence ID" value="MFC3582153.1"/>
    <property type="molecule type" value="Genomic_DNA"/>
</dbReference>
<name>A0ABV7SYR7_9SPHN</name>
<dbReference type="SUPFAM" id="SSF53850">
    <property type="entry name" value="Periplasmic binding protein-like II"/>
    <property type="match status" value="1"/>
</dbReference>
<dbReference type="InterPro" id="IPR000914">
    <property type="entry name" value="SBP_5_dom"/>
</dbReference>
<dbReference type="InterPro" id="IPR039424">
    <property type="entry name" value="SBP_5"/>
</dbReference>
<comment type="caution">
    <text evidence="4">The sequence shown here is derived from an EMBL/GenBank/DDBJ whole genome shotgun (WGS) entry which is preliminary data.</text>
</comment>
<reference evidence="5" key="1">
    <citation type="journal article" date="2019" name="Int. J. Syst. Evol. Microbiol.">
        <title>The Global Catalogue of Microorganisms (GCM) 10K type strain sequencing project: providing services to taxonomists for standard genome sequencing and annotation.</title>
        <authorList>
            <consortium name="The Broad Institute Genomics Platform"/>
            <consortium name="The Broad Institute Genome Sequencing Center for Infectious Disease"/>
            <person name="Wu L."/>
            <person name="Ma J."/>
        </authorList>
    </citation>
    <scope>NUCLEOTIDE SEQUENCE [LARGE SCALE GENOMIC DNA]</scope>
    <source>
        <strain evidence="5">KCTC 42739</strain>
    </source>
</reference>
<sequence>MKRRIALLIAVTLLAGCDRRRDAGQVVVSAIGNDLRIGDSSRGPLALPARTMLDATAQGLVRFDAAGQVEPGIAERWIVIDDGMSYIFRLREATWRDGKPVTAAQVVTVLRRQVAAGSRNPLLPFLSAIDEVVEMTPEVIEVRLKRPRPDLLKLFAQPEMAIFRTRPPSGSGPLRIVSITRGQAVLRADPDPTRSPDEVEAPVPEDDVHLIAERGARAIARFAAGKSDLVSGGTFANWPLLATADIPLVSRRTDPAAGLFGLVVADRTGFLADARNRLALAAAIDRSVILGAFAVTWPSTTQVLPEQLDSAALPVTPTWVATAANTRLADMQKLVTAWTARHPGPLTLRIALPDGPGATILYAMIGANLGKMGIRTVRVGAEDAADLRLIDAVAPYDSARWYLATACAPCGDVAGAAIEAARQSPDGPSRAARIAEADAALAADGAYIPLARPLRWSLVAVRLRAWQANARAWHPLNHLRNDTK</sequence>
<comment type="similarity">
    <text evidence="2">Belongs to the bacterial solute-binding protein 5 family.</text>
</comment>
<keyword evidence="5" id="KW-1185">Reference proteome</keyword>
<dbReference type="Gene3D" id="3.10.105.10">
    <property type="entry name" value="Dipeptide-binding Protein, Domain 3"/>
    <property type="match status" value="1"/>
</dbReference>
<dbReference type="Gene3D" id="3.40.190.10">
    <property type="entry name" value="Periplasmic binding protein-like II"/>
    <property type="match status" value="1"/>
</dbReference>
<feature type="domain" description="Solute-binding protein family 5" evidence="3">
    <location>
        <begin position="68"/>
        <end position="375"/>
    </location>
</feature>
<dbReference type="Proteomes" id="UP001595713">
    <property type="component" value="Unassembled WGS sequence"/>
</dbReference>
<gene>
    <name evidence="4" type="ORF">ACFONA_18435</name>
</gene>
<evidence type="ECO:0000256" key="1">
    <source>
        <dbReference type="ARBA" id="ARBA00004418"/>
    </source>
</evidence>
<accession>A0ABV7SYR7</accession>
<dbReference type="PROSITE" id="PS51257">
    <property type="entry name" value="PROKAR_LIPOPROTEIN"/>
    <property type="match status" value="1"/>
</dbReference>
<organism evidence="4 5">
    <name type="scientific">Sphingomonas hylomeconis</name>
    <dbReference type="NCBI Taxonomy" id="1395958"/>
    <lineage>
        <taxon>Bacteria</taxon>
        <taxon>Pseudomonadati</taxon>
        <taxon>Pseudomonadota</taxon>
        <taxon>Alphaproteobacteria</taxon>
        <taxon>Sphingomonadales</taxon>
        <taxon>Sphingomonadaceae</taxon>
        <taxon>Sphingomonas</taxon>
    </lineage>
</organism>
<dbReference type="PANTHER" id="PTHR30290">
    <property type="entry name" value="PERIPLASMIC BINDING COMPONENT OF ABC TRANSPORTER"/>
    <property type="match status" value="1"/>
</dbReference>
<evidence type="ECO:0000259" key="3">
    <source>
        <dbReference type="Pfam" id="PF00496"/>
    </source>
</evidence>
<evidence type="ECO:0000313" key="4">
    <source>
        <dbReference type="EMBL" id="MFC3582153.1"/>
    </source>
</evidence>
<evidence type="ECO:0000256" key="2">
    <source>
        <dbReference type="ARBA" id="ARBA00005695"/>
    </source>
</evidence>
<proteinExistence type="inferred from homology"/>
<comment type="subcellular location">
    <subcellularLocation>
        <location evidence="1">Periplasm</location>
    </subcellularLocation>
</comment>
<dbReference type="RefSeq" id="WP_261295957.1">
    <property type="nucleotide sequence ID" value="NZ_JANQBK010000025.1"/>
</dbReference>
<dbReference type="Pfam" id="PF00496">
    <property type="entry name" value="SBP_bac_5"/>
    <property type="match status" value="1"/>
</dbReference>
<evidence type="ECO:0000313" key="5">
    <source>
        <dbReference type="Proteomes" id="UP001595713"/>
    </source>
</evidence>